<dbReference type="OrthoDB" id="2192561at2759"/>
<dbReference type="Pfam" id="PF05291">
    <property type="entry name" value="Bystin"/>
    <property type="match status" value="1"/>
</dbReference>
<dbReference type="EMBL" id="KZ857388">
    <property type="protein sequence ID" value="RDX53031.1"/>
    <property type="molecule type" value="Genomic_DNA"/>
</dbReference>
<dbReference type="GO" id="GO:0030688">
    <property type="term" value="C:preribosome, small subunit precursor"/>
    <property type="evidence" value="ECO:0007669"/>
    <property type="project" value="TreeGrafter"/>
</dbReference>
<evidence type="ECO:0000313" key="4">
    <source>
        <dbReference type="Proteomes" id="UP000256964"/>
    </source>
</evidence>
<feature type="compositionally biased region" description="Acidic residues" evidence="2">
    <location>
        <begin position="72"/>
        <end position="86"/>
    </location>
</feature>
<accession>A0A371DKH8</accession>
<dbReference type="PANTHER" id="PTHR12821:SF0">
    <property type="entry name" value="BYSTIN"/>
    <property type="match status" value="1"/>
</dbReference>
<evidence type="ECO:0000256" key="1">
    <source>
        <dbReference type="ARBA" id="ARBA00007114"/>
    </source>
</evidence>
<feature type="region of interest" description="Disordered" evidence="2">
    <location>
        <begin position="159"/>
        <end position="181"/>
    </location>
</feature>
<dbReference type="PANTHER" id="PTHR12821">
    <property type="entry name" value="BYSTIN"/>
    <property type="match status" value="1"/>
</dbReference>
<dbReference type="STRING" id="139420.A0A371DKH8"/>
<feature type="region of interest" description="Disordered" evidence="2">
    <location>
        <begin position="1"/>
        <end position="56"/>
    </location>
</feature>
<dbReference type="InterPro" id="IPR007955">
    <property type="entry name" value="Bystin"/>
</dbReference>
<feature type="compositionally biased region" description="Basic and acidic residues" evidence="2">
    <location>
        <begin position="159"/>
        <end position="175"/>
    </location>
</feature>
<protein>
    <submittedName>
        <fullName evidence="3">Cell adhesion protein byn-1</fullName>
    </submittedName>
</protein>
<dbReference type="GO" id="GO:0006364">
    <property type="term" value="P:rRNA processing"/>
    <property type="evidence" value="ECO:0007669"/>
    <property type="project" value="TreeGrafter"/>
</dbReference>
<keyword evidence="4" id="KW-1185">Reference proteome</keyword>
<dbReference type="AlphaFoldDB" id="A0A371DKH8"/>
<sequence>MPKAPKASTKTKHDPLHVQLGEDEVYQKYGRVSQPGKRRKSRANDDDDEAGEVILDPKTSRRIFELARDQQEELEEKELDDEDDAGDAQGLSVPRGAAPEDDDDLDLDRYENSDAEEIEEIEVDEDDMKALDAMLPANAGERRTLADIIFSKLDNLESGKPDVAQEKGHDHDRGAPDPAAGLDPKVVEVYSKVGLMLTRYKSGPLPKPFKIIPSLPQWSRILALTHPENWSPQACHAATRIFISQMKPPQARLFLEVVLLDAIREDIRLTREGARNSKNHRKLNVHYYESLKRAMYKPGAVFKGIVFPLLSTGCTLQEAAIVASVLAKVKIPLGHSAAALMRLANMDYSGANSLFIRVLLDKKHALPYKVVDALVFHFIRLSNTYKARRAGDAEKLPVLWHQSLLVFCQRYSSDLTPDQKDALLDVIRANPHPQISQEVRRELVNSVERGAPRPDADGDISMA</sequence>
<feature type="region of interest" description="Disordered" evidence="2">
    <location>
        <begin position="69"/>
        <end position="116"/>
    </location>
</feature>
<dbReference type="Proteomes" id="UP000256964">
    <property type="component" value="Unassembled WGS sequence"/>
</dbReference>
<dbReference type="GO" id="GO:0005737">
    <property type="term" value="C:cytoplasm"/>
    <property type="evidence" value="ECO:0007669"/>
    <property type="project" value="TreeGrafter"/>
</dbReference>
<evidence type="ECO:0000256" key="2">
    <source>
        <dbReference type="SAM" id="MobiDB-lite"/>
    </source>
</evidence>
<dbReference type="GO" id="GO:0030515">
    <property type="term" value="F:snoRNA binding"/>
    <property type="evidence" value="ECO:0007669"/>
    <property type="project" value="TreeGrafter"/>
</dbReference>
<dbReference type="GO" id="GO:0005730">
    <property type="term" value="C:nucleolus"/>
    <property type="evidence" value="ECO:0007669"/>
    <property type="project" value="TreeGrafter"/>
</dbReference>
<evidence type="ECO:0000313" key="3">
    <source>
        <dbReference type="EMBL" id="RDX53031.1"/>
    </source>
</evidence>
<proteinExistence type="inferred from homology"/>
<comment type="similarity">
    <text evidence="1">Belongs to the bystin family.</text>
</comment>
<gene>
    <name evidence="3" type="ORF">OH76DRAFT_1399619</name>
</gene>
<reference evidence="3 4" key="1">
    <citation type="journal article" date="2018" name="Biotechnol. Biofuels">
        <title>Integrative visual omics of the white-rot fungus Polyporus brumalis exposes the biotechnological potential of its oxidative enzymes for delignifying raw plant biomass.</title>
        <authorList>
            <person name="Miyauchi S."/>
            <person name="Rancon A."/>
            <person name="Drula E."/>
            <person name="Hage H."/>
            <person name="Chaduli D."/>
            <person name="Favel A."/>
            <person name="Grisel S."/>
            <person name="Henrissat B."/>
            <person name="Herpoel-Gimbert I."/>
            <person name="Ruiz-Duenas F.J."/>
            <person name="Chevret D."/>
            <person name="Hainaut M."/>
            <person name="Lin J."/>
            <person name="Wang M."/>
            <person name="Pangilinan J."/>
            <person name="Lipzen A."/>
            <person name="Lesage-Meessen L."/>
            <person name="Navarro D."/>
            <person name="Riley R."/>
            <person name="Grigoriev I.V."/>
            <person name="Zhou S."/>
            <person name="Raouche S."/>
            <person name="Rosso M.N."/>
        </authorList>
    </citation>
    <scope>NUCLEOTIDE SEQUENCE [LARGE SCALE GENOMIC DNA]</scope>
    <source>
        <strain evidence="3 4">BRFM 1820</strain>
    </source>
</reference>
<name>A0A371DKH8_9APHY</name>
<organism evidence="3 4">
    <name type="scientific">Lentinus brumalis</name>
    <dbReference type="NCBI Taxonomy" id="2498619"/>
    <lineage>
        <taxon>Eukaryota</taxon>
        <taxon>Fungi</taxon>
        <taxon>Dikarya</taxon>
        <taxon>Basidiomycota</taxon>
        <taxon>Agaricomycotina</taxon>
        <taxon>Agaricomycetes</taxon>
        <taxon>Polyporales</taxon>
        <taxon>Polyporaceae</taxon>
        <taxon>Lentinus</taxon>
    </lineage>
</organism>